<dbReference type="Proteomes" id="UP000324222">
    <property type="component" value="Unassembled WGS sequence"/>
</dbReference>
<evidence type="ECO:0000313" key="4">
    <source>
        <dbReference type="Proteomes" id="UP000324222"/>
    </source>
</evidence>
<dbReference type="GO" id="GO:0006979">
    <property type="term" value="P:response to oxidative stress"/>
    <property type="evidence" value="ECO:0007669"/>
    <property type="project" value="InterPro"/>
</dbReference>
<keyword evidence="4" id="KW-1185">Reference proteome</keyword>
<keyword evidence="1 3" id="KW-0560">Oxidoreductase</keyword>
<dbReference type="EMBL" id="VSRR010000489">
    <property type="protein sequence ID" value="MPC16240.1"/>
    <property type="molecule type" value="Genomic_DNA"/>
</dbReference>
<evidence type="ECO:0000313" key="3">
    <source>
        <dbReference type="EMBL" id="MPC16240.1"/>
    </source>
</evidence>
<dbReference type="PANTHER" id="PTHR11475">
    <property type="entry name" value="OXIDASE/PEROXIDASE"/>
    <property type="match status" value="1"/>
</dbReference>
<evidence type="ECO:0000256" key="1">
    <source>
        <dbReference type="ARBA" id="ARBA00022559"/>
    </source>
</evidence>
<dbReference type="GO" id="GO:0046872">
    <property type="term" value="F:metal ion binding"/>
    <property type="evidence" value="ECO:0007669"/>
    <property type="project" value="UniProtKB-KW"/>
</dbReference>
<accession>A0A5B7D3N1</accession>
<sequence>MGHSQVPKYITFMNENYEVTYLTALHHAFFNSTLLSLPNVFDPLMRGLMGVAMRPTDLKLVDSLGNKLFIEKNDPLSGHDLFVLNVARGRDHGLAPYVEYVKLCGVKEGVSSFADLASLMRPESVALLTKAYKDVRDVDLYSGGLVRRAGSRCLLPGPAEVPLPGSLVGPTFSCIIARQFLILKIGDRFWFESPTAGFTHAQLQSIRQVRFASVICDVLDQHNPRIPIHAFQTPHPQSNPERRCNELPKVDVELWRETPHSSPSRCIYLGQSYQVGSLVPVSLCLTCVCQPGGQVRVACL</sequence>
<dbReference type="GO" id="GO:0004601">
    <property type="term" value="F:peroxidase activity"/>
    <property type="evidence" value="ECO:0007669"/>
    <property type="project" value="UniProtKB-KW"/>
</dbReference>
<reference evidence="3 4" key="1">
    <citation type="submission" date="2019-05" db="EMBL/GenBank/DDBJ databases">
        <title>Another draft genome of Portunus trituberculatus and its Hox gene families provides insights of decapod evolution.</title>
        <authorList>
            <person name="Jeong J.-H."/>
            <person name="Song I."/>
            <person name="Kim S."/>
            <person name="Choi T."/>
            <person name="Kim D."/>
            <person name="Ryu S."/>
            <person name="Kim W."/>
        </authorList>
    </citation>
    <scope>NUCLEOTIDE SEQUENCE [LARGE SCALE GENOMIC DNA]</scope>
    <source>
        <tissue evidence="3">Muscle</tissue>
    </source>
</reference>
<gene>
    <name evidence="3" type="primary">Tpo</name>
    <name evidence="3" type="ORF">E2C01_009060</name>
</gene>
<dbReference type="PANTHER" id="PTHR11475:SF134">
    <property type="entry name" value="LD42267P"/>
    <property type="match status" value="1"/>
</dbReference>
<dbReference type="PROSITE" id="PS50292">
    <property type="entry name" value="PEROXIDASE_3"/>
    <property type="match status" value="1"/>
</dbReference>
<dbReference type="InterPro" id="IPR019791">
    <property type="entry name" value="Haem_peroxidase_animal"/>
</dbReference>
<keyword evidence="1 3" id="KW-0575">Peroxidase</keyword>
<dbReference type="AlphaFoldDB" id="A0A5B7D3N1"/>
<keyword evidence="2" id="KW-0479">Metal-binding</keyword>
<dbReference type="GO" id="GO:0020037">
    <property type="term" value="F:heme binding"/>
    <property type="evidence" value="ECO:0007669"/>
    <property type="project" value="InterPro"/>
</dbReference>
<feature type="binding site" description="axial binding residue" evidence="2">
    <location>
        <position position="3"/>
    </location>
    <ligand>
        <name>heme b</name>
        <dbReference type="ChEBI" id="CHEBI:60344"/>
    </ligand>
    <ligandPart>
        <name>Fe</name>
        <dbReference type="ChEBI" id="CHEBI:18248"/>
    </ligandPart>
</feature>
<dbReference type="SUPFAM" id="SSF48113">
    <property type="entry name" value="Heme-dependent peroxidases"/>
    <property type="match status" value="1"/>
</dbReference>
<proteinExistence type="predicted"/>
<protein>
    <submittedName>
        <fullName evidence="3">Thyroid peroxidase</fullName>
    </submittedName>
</protein>
<dbReference type="Pfam" id="PF03098">
    <property type="entry name" value="An_peroxidase"/>
    <property type="match status" value="1"/>
</dbReference>
<keyword evidence="2" id="KW-0408">Iron</keyword>
<keyword evidence="2" id="KW-0349">Heme</keyword>
<dbReference type="OrthoDB" id="6505174at2759"/>
<organism evidence="3 4">
    <name type="scientific">Portunus trituberculatus</name>
    <name type="common">Swimming crab</name>
    <name type="synonym">Neptunus trituberculatus</name>
    <dbReference type="NCBI Taxonomy" id="210409"/>
    <lineage>
        <taxon>Eukaryota</taxon>
        <taxon>Metazoa</taxon>
        <taxon>Ecdysozoa</taxon>
        <taxon>Arthropoda</taxon>
        <taxon>Crustacea</taxon>
        <taxon>Multicrustacea</taxon>
        <taxon>Malacostraca</taxon>
        <taxon>Eumalacostraca</taxon>
        <taxon>Eucarida</taxon>
        <taxon>Decapoda</taxon>
        <taxon>Pleocyemata</taxon>
        <taxon>Brachyura</taxon>
        <taxon>Eubrachyura</taxon>
        <taxon>Portunoidea</taxon>
        <taxon>Portunidae</taxon>
        <taxon>Portuninae</taxon>
        <taxon>Portunus</taxon>
    </lineage>
</organism>
<comment type="caution">
    <text evidence="3">The sequence shown here is derived from an EMBL/GenBank/DDBJ whole genome shotgun (WGS) entry which is preliminary data.</text>
</comment>
<dbReference type="InterPro" id="IPR010255">
    <property type="entry name" value="Haem_peroxidase_sf"/>
</dbReference>
<dbReference type="Gene3D" id="1.10.640.10">
    <property type="entry name" value="Haem peroxidase domain superfamily, animal type"/>
    <property type="match status" value="1"/>
</dbReference>
<dbReference type="InterPro" id="IPR037120">
    <property type="entry name" value="Haem_peroxidase_sf_animal"/>
</dbReference>
<evidence type="ECO:0000256" key="2">
    <source>
        <dbReference type="PIRSR" id="PIRSR619791-2"/>
    </source>
</evidence>
<name>A0A5B7D3N1_PORTR</name>